<keyword evidence="1" id="KW-0732">Signal</keyword>
<dbReference type="Proteomes" id="UP000238322">
    <property type="component" value="Unassembled WGS sequence"/>
</dbReference>
<feature type="chain" id="PRO_5015584129" evidence="1">
    <location>
        <begin position="22"/>
        <end position="405"/>
    </location>
</feature>
<reference evidence="2 3" key="1">
    <citation type="submission" date="2018-02" db="EMBL/GenBank/DDBJ databases">
        <title>Comparative genomes isolates from brazilian mangrove.</title>
        <authorList>
            <person name="Araujo J.E."/>
            <person name="Taketani R.G."/>
            <person name="Silva M.C.P."/>
            <person name="Loureco M.V."/>
            <person name="Andreote F.D."/>
        </authorList>
    </citation>
    <scope>NUCLEOTIDE SEQUENCE [LARGE SCALE GENOMIC DNA]</scope>
    <source>
        <strain evidence="2 3">Hex-1 MGV</strain>
    </source>
</reference>
<protein>
    <submittedName>
        <fullName evidence="2">Uncharacterized protein</fullName>
    </submittedName>
</protein>
<dbReference type="RefSeq" id="WP_105328030.1">
    <property type="nucleotide sequence ID" value="NZ_PUHY01000004.1"/>
</dbReference>
<dbReference type="OrthoDB" id="9815249at2"/>
<evidence type="ECO:0000256" key="1">
    <source>
        <dbReference type="SAM" id="SignalP"/>
    </source>
</evidence>
<evidence type="ECO:0000313" key="3">
    <source>
        <dbReference type="Proteomes" id="UP000238322"/>
    </source>
</evidence>
<organism evidence="2 3">
    <name type="scientific">Blastopirellula marina</name>
    <dbReference type="NCBI Taxonomy" id="124"/>
    <lineage>
        <taxon>Bacteria</taxon>
        <taxon>Pseudomonadati</taxon>
        <taxon>Planctomycetota</taxon>
        <taxon>Planctomycetia</taxon>
        <taxon>Pirellulales</taxon>
        <taxon>Pirellulaceae</taxon>
        <taxon>Blastopirellula</taxon>
    </lineage>
</organism>
<name>A0A2S8G599_9BACT</name>
<proteinExistence type="predicted"/>
<accession>A0A2S8G599</accession>
<sequence>MRHLPLVSLFIVTFAASPVFAETTTADVEPFLVEGRIDDGIAAMKQRLKAAPTDAEAQFALGIFSTLEAVENLSQNLYRYGLRPQSPRVPFVRLPVPVNPNPEPLTYLKWRAIMQQFIDDLAVADAELSKVDDPNVKLKLPVGLVRLDLNGDGKSEDGETFWKVFTAVAWRAAKLDEDQQRFDIGFDKADVHWLIGYTHLLRAMGEAYLAYDTEGFFNNTAAIFFDGIDSPLAQFKANQQNRFMDQFADGILAIHMFNFDVAEPRRMEVARQHLLTMISHSRLVWAYCTKETDDDREWIPNAKQTSLTPLTVNDARIQGWATFLDEAETVLEGKKLLPHWRVSDGRGINLKRVFTEPTRFDLVGWAHGVSAIPYLEEGSKVSPETARTLQQTFGGRFTVFAIWFQ</sequence>
<comment type="caution">
    <text evidence="2">The sequence shown here is derived from an EMBL/GenBank/DDBJ whole genome shotgun (WGS) entry which is preliminary data.</text>
</comment>
<feature type="signal peptide" evidence="1">
    <location>
        <begin position="1"/>
        <end position="21"/>
    </location>
</feature>
<dbReference type="EMBL" id="PUHY01000004">
    <property type="protein sequence ID" value="PQO39593.1"/>
    <property type="molecule type" value="Genomic_DNA"/>
</dbReference>
<dbReference type="AlphaFoldDB" id="A0A2S8G599"/>
<evidence type="ECO:0000313" key="2">
    <source>
        <dbReference type="EMBL" id="PQO39593.1"/>
    </source>
</evidence>
<gene>
    <name evidence="2" type="ORF">C5Y83_02280</name>
</gene>